<sequence length="72" mass="8201">MPSVQPFTATRVPGHKQTRGRACSRSARSGVRRLWAGTQAATGKQARHRSAFIGWFLQSLRIFYRVERFGRP</sequence>
<comment type="caution">
    <text evidence="2">The sequence shown here is derived from an EMBL/GenBank/DDBJ whole genome shotgun (WGS) entry which is preliminary data.</text>
</comment>
<accession>A0A2N7W069</accession>
<dbReference type="EMBL" id="PNYB01000013">
    <property type="protein sequence ID" value="PMS22804.1"/>
    <property type="molecule type" value="Genomic_DNA"/>
</dbReference>
<gene>
    <name evidence="2" type="ORF">C0Z19_16065</name>
</gene>
<evidence type="ECO:0000313" key="2">
    <source>
        <dbReference type="EMBL" id="PMS22804.1"/>
    </source>
</evidence>
<keyword evidence="3" id="KW-1185">Reference proteome</keyword>
<evidence type="ECO:0000256" key="1">
    <source>
        <dbReference type="SAM" id="MobiDB-lite"/>
    </source>
</evidence>
<evidence type="ECO:0000313" key="3">
    <source>
        <dbReference type="Proteomes" id="UP000235347"/>
    </source>
</evidence>
<proteinExistence type="predicted"/>
<dbReference type="Proteomes" id="UP000235347">
    <property type="component" value="Unassembled WGS sequence"/>
</dbReference>
<dbReference type="AlphaFoldDB" id="A0A2N7W069"/>
<protein>
    <submittedName>
        <fullName evidence="2">Uncharacterized protein</fullName>
    </submittedName>
</protein>
<organism evidence="2 3">
    <name type="scientific">Trinickia soli</name>
    <dbReference type="NCBI Taxonomy" id="380675"/>
    <lineage>
        <taxon>Bacteria</taxon>
        <taxon>Pseudomonadati</taxon>
        <taxon>Pseudomonadota</taxon>
        <taxon>Betaproteobacteria</taxon>
        <taxon>Burkholderiales</taxon>
        <taxon>Burkholderiaceae</taxon>
        <taxon>Trinickia</taxon>
    </lineage>
</organism>
<reference evidence="2 3" key="1">
    <citation type="submission" date="2018-01" db="EMBL/GenBank/DDBJ databases">
        <title>Whole genome analyses suggest that Burkholderia sensu lato contains two further novel genera in the rhizoxinica-symbiotica group Mycetohabitans gen. nov., and Trinickia gen. nov.: implications for the evolution of diazotrophy and nodulation in the Burkholderiaceae.</title>
        <authorList>
            <person name="Estrada-de los Santos P."/>
            <person name="Palmer M."/>
            <person name="Chavez-Ramirez B."/>
            <person name="Beukes C."/>
            <person name="Steenkamp E.T."/>
            <person name="Hirsch A.M."/>
            <person name="Manyaka P."/>
            <person name="Maluk M."/>
            <person name="Lafos M."/>
            <person name="Crook M."/>
            <person name="Gross E."/>
            <person name="Simon M.F."/>
            <person name="Bueno dos Reis Junior F."/>
            <person name="Poole P.S."/>
            <person name="Venter S.N."/>
            <person name="James E.K."/>
        </authorList>
    </citation>
    <scope>NUCLEOTIDE SEQUENCE [LARGE SCALE GENOMIC DNA]</scope>
    <source>
        <strain evidence="2 3">GP25-8</strain>
    </source>
</reference>
<feature type="region of interest" description="Disordered" evidence="1">
    <location>
        <begin position="1"/>
        <end position="26"/>
    </location>
</feature>
<name>A0A2N7W069_9BURK</name>